<sequence length="195" mass="20826">MLFLILIPVVNSCIPTQQVETTTSTTTTTTTTTSTTTTTPIPCPTGWEEFERPSGTWCIKMYAALGDRANAISACAAEEAVLSGVQNQAELDYMITAFNAVDTIMAMDTTFWIGGERTSACLTSGLTATCTALTSFEWTDGSTTGTDGWIWRSGEPNNAGGLEICATVEITYVSLADQRCDRADFNGYACGKSPM</sequence>
<dbReference type="Pfam" id="PF00059">
    <property type="entry name" value="Lectin_C"/>
    <property type="match status" value="1"/>
</dbReference>
<dbReference type="InParanoid" id="O17630"/>
<dbReference type="UCSC" id="C31G12.2">
    <property type="organism name" value="c. elegans"/>
</dbReference>
<dbReference type="PhylomeDB" id="O17630"/>
<dbReference type="PROSITE" id="PS50041">
    <property type="entry name" value="C_TYPE_LECTIN_2"/>
    <property type="match status" value="1"/>
</dbReference>
<name>O17630_CAEEL</name>
<dbReference type="FunCoup" id="O17630">
    <property type="interactions" value="2"/>
</dbReference>
<dbReference type="InterPro" id="IPR001304">
    <property type="entry name" value="C-type_lectin-like"/>
</dbReference>
<keyword evidence="4" id="KW-1185">Reference proteome</keyword>
<dbReference type="eggNOG" id="KOG4297">
    <property type="taxonomic scope" value="Eukaryota"/>
</dbReference>
<dbReference type="PaxDb" id="6239-C31G12.2"/>
<gene>
    <name evidence="3 5" type="primary">clec-245</name>
    <name evidence="5" type="ORF">C31G12.2</name>
    <name evidence="3" type="ORF">CELE_C31G12.2</name>
</gene>
<dbReference type="AlphaFoldDB" id="O17630"/>
<dbReference type="SMR" id="O17630"/>
<dbReference type="Bgee" id="WBGene00007851">
    <property type="expression patterns" value="Expressed in adult organism and 1 other cell type or tissue"/>
</dbReference>
<dbReference type="Proteomes" id="UP000001940">
    <property type="component" value="Chromosome V"/>
</dbReference>
<feature type="compositionally biased region" description="Low complexity" evidence="1">
    <location>
        <begin position="21"/>
        <end position="39"/>
    </location>
</feature>
<dbReference type="PIR" id="T19617">
    <property type="entry name" value="T19617"/>
</dbReference>
<dbReference type="WormBase" id="C31G12.2">
    <property type="protein sequence ID" value="CE15661"/>
    <property type="gene ID" value="WBGene00007851"/>
    <property type="gene designation" value="clec-245"/>
</dbReference>
<dbReference type="EMBL" id="BX284605">
    <property type="protein sequence ID" value="CAB03933.1"/>
    <property type="molecule type" value="Genomic_DNA"/>
</dbReference>
<reference evidence="3 4" key="1">
    <citation type="journal article" date="1998" name="Science">
        <title>Genome sequence of the nematode C. elegans: a platform for investigating biology.</title>
        <authorList>
            <consortium name="The C. elegans sequencing consortium"/>
            <person name="Sulson J.E."/>
            <person name="Waterston R."/>
        </authorList>
    </citation>
    <scope>NUCLEOTIDE SEQUENCE [LARGE SCALE GENOMIC DNA]</scope>
    <source>
        <strain evidence="3 4">Bristol N2</strain>
    </source>
</reference>
<evidence type="ECO:0000256" key="1">
    <source>
        <dbReference type="SAM" id="MobiDB-lite"/>
    </source>
</evidence>
<feature type="domain" description="C-type lectin" evidence="2">
    <location>
        <begin position="54"/>
        <end position="182"/>
    </location>
</feature>
<proteinExistence type="predicted"/>
<organism evidence="3 4">
    <name type="scientific">Caenorhabditis elegans</name>
    <dbReference type="NCBI Taxonomy" id="6239"/>
    <lineage>
        <taxon>Eukaryota</taxon>
        <taxon>Metazoa</taxon>
        <taxon>Ecdysozoa</taxon>
        <taxon>Nematoda</taxon>
        <taxon>Chromadorea</taxon>
        <taxon>Rhabditida</taxon>
        <taxon>Rhabditina</taxon>
        <taxon>Rhabditomorpha</taxon>
        <taxon>Rhabditoidea</taxon>
        <taxon>Rhabditidae</taxon>
        <taxon>Peloderinae</taxon>
        <taxon>Caenorhabditis</taxon>
    </lineage>
</organism>
<dbReference type="KEGG" id="cel:CELE_C31G12.2"/>
<dbReference type="CDD" id="cd00037">
    <property type="entry name" value="CLECT"/>
    <property type="match status" value="1"/>
</dbReference>
<evidence type="ECO:0000259" key="2">
    <source>
        <dbReference type="PROSITE" id="PS50041"/>
    </source>
</evidence>
<dbReference type="CTD" id="183091"/>
<dbReference type="Gene3D" id="3.10.100.10">
    <property type="entry name" value="Mannose-Binding Protein A, subunit A"/>
    <property type="match status" value="1"/>
</dbReference>
<dbReference type="SMART" id="SM00034">
    <property type="entry name" value="CLECT"/>
    <property type="match status" value="1"/>
</dbReference>
<dbReference type="SUPFAM" id="SSF56436">
    <property type="entry name" value="C-type lectin-like"/>
    <property type="match status" value="1"/>
</dbReference>
<dbReference type="RefSeq" id="NP_507555.1">
    <property type="nucleotide sequence ID" value="NM_075154.3"/>
</dbReference>
<dbReference type="InterPro" id="IPR016187">
    <property type="entry name" value="CTDL_fold"/>
</dbReference>
<dbReference type="HOGENOM" id="CLU_058687_1_2_1"/>
<protein>
    <submittedName>
        <fullName evidence="3">C-type lectin domain-containing protein</fullName>
    </submittedName>
</protein>
<accession>O17630</accession>
<evidence type="ECO:0000313" key="4">
    <source>
        <dbReference type="Proteomes" id="UP000001940"/>
    </source>
</evidence>
<dbReference type="GeneID" id="183091"/>
<evidence type="ECO:0000313" key="3">
    <source>
        <dbReference type="EMBL" id="CAB03933.1"/>
    </source>
</evidence>
<dbReference type="AGR" id="WB:WBGene00007851"/>
<evidence type="ECO:0000313" key="5">
    <source>
        <dbReference type="WormBase" id="C31G12.2"/>
    </source>
</evidence>
<dbReference type="PANTHER" id="PTHR23124">
    <property type="entry name" value="C-TYPE LECTIN DOMAIN-CONTAINING PROTEIN-RELATED-RELATED"/>
    <property type="match status" value="1"/>
</dbReference>
<dbReference type="PANTHER" id="PTHR23124:SF148">
    <property type="entry name" value="C-TYPE LECTIN DOMAIN-CONTAINING PROTEIN-RELATED"/>
    <property type="match status" value="1"/>
</dbReference>
<dbReference type="InterPro" id="IPR016186">
    <property type="entry name" value="C-type_lectin-like/link_sf"/>
</dbReference>
<dbReference type="OrthoDB" id="441660at2759"/>
<feature type="region of interest" description="Disordered" evidence="1">
    <location>
        <begin position="19"/>
        <end position="39"/>
    </location>
</feature>